<evidence type="ECO:0000313" key="5">
    <source>
        <dbReference type="EMBL" id="WXA14323.1"/>
    </source>
</evidence>
<evidence type="ECO:0000313" key="4">
    <source>
        <dbReference type="EMBL" id="WXA03255.1"/>
    </source>
</evidence>
<dbReference type="Gene3D" id="3.20.20.30">
    <property type="entry name" value="Luciferase-like domain"/>
    <property type="match status" value="1"/>
</dbReference>
<dbReference type="PANTHER" id="PTHR30137">
    <property type="entry name" value="LUCIFERASE-LIKE MONOOXYGENASE"/>
    <property type="match status" value="1"/>
</dbReference>
<dbReference type="EMBL" id="CP136924">
    <property type="protein sequence ID" value="WXA03255.1"/>
    <property type="molecule type" value="Genomic_DNA"/>
</dbReference>
<organism evidence="4 6">
    <name type="scientific">Mangrovimonas cancribranchiae</name>
    <dbReference type="NCBI Taxonomy" id="3080055"/>
    <lineage>
        <taxon>Bacteria</taxon>
        <taxon>Pseudomonadati</taxon>
        <taxon>Bacteroidota</taxon>
        <taxon>Flavobacteriia</taxon>
        <taxon>Flavobacteriales</taxon>
        <taxon>Flavobacteriaceae</taxon>
        <taxon>Mangrovimonas</taxon>
    </lineage>
</organism>
<name>A0AAU6P0F0_9FLAO</name>
<dbReference type="AlphaFoldDB" id="A0AAU6P0F0"/>
<dbReference type="SUPFAM" id="SSF51679">
    <property type="entry name" value="Bacterial luciferase-like"/>
    <property type="match status" value="1"/>
</dbReference>
<gene>
    <name evidence="5" type="ORF">R3L15_05450</name>
    <name evidence="4" type="ORF">R3L16_01950</name>
</gene>
<dbReference type="Proteomes" id="UP001368318">
    <property type="component" value="Chromosome"/>
</dbReference>
<evidence type="ECO:0000256" key="1">
    <source>
        <dbReference type="ARBA" id="ARBA00007789"/>
    </source>
</evidence>
<accession>A0AAU6P0F0</accession>
<dbReference type="FunFam" id="3.20.20.30:FF:000002">
    <property type="entry name" value="LLM class flavin-dependent oxidoreductase"/>
    <property type="match status" value="1"/>
</dbReference>
<dbReference type="Pfam" id="PF00296">
    <property type="entry name" value="Bac_luciferase"/>
    <property type="match status" value="1"/>
</dbReference>
<dbReference type="GO" id="GO:0016705">
    <property type="term" value="F:oxidoreductase activity, acting on paired donors, with incorporation or reduction of molecular oxygen"/>
    <property type="evidence" value="ECO:0007669"/>
    <property type="project" value="InterPro"/>
</dbReference>
<sequence length="331" mass="36667">MKKKISYSILELATVSENTSIQETFAKSLNLAQHAEKLGYNRFWLAEHHNMKSIASAATTVLMGYIAGGTKTIRVGSGGIMLPNHSPLIVAEQFGTLGNLYPNRIDLGLGRAPGTDQETAHEIRSDRMKAVYQFPDEVVKIQQYFSSENNNKVRSYLSEGVNVPIYILGSSTDSAYVAAEKGLPYVFASHFAPAQLQQALAIYHQNFKPSKYLDKPYTIAGIGVIAADRNDEANQLATSMYKMILGVLTGNIDYIKPPVPITSELQGIINHPKVQQMTQCSFIGDKATIKQDVIKFIEDTQVDELIAVSHIYGEPERLKSFEIFAEIMNEI</sequence>
<proteinExistence type="predicted"/>
<keyword evidence="4" id="KW-0560">Oxidoreductase</keyword>
<protein>
    <recommendedName>
        <fullName evidence="2">Luciferase-like monooxygenase</fullName>
    </recommendedName>
</protein>
<keyword evidence="6" id="KW-1185">Reference proteome</keyword>
<comment type="similarity">
    <text evidence="1">To bacterial alkanal monooxygenase alpha and beta chains.</text>
</comment>
<dbReference type="InterPro" id="IPR036661">
    <property type="entry name" value="Luciferase-like_sf"/>
</dbReference>
<dbReference type="GO" id="GO:0005829">
    <property type="term" value="C:cytosol"/>
    <property type="evidence" value="ECO:0007669"/>
    <property type="project" value="TreeGrafter"/>
</dbReference>
<reference evidence="4 6" key="1">
    <citation type="submission" date="2023-10" db="EMBL/GenBank/DDBJ databases">
        <title>Culture-based analysis of two novel bacteria associated with mangrove crab gills.</title>
        <authorList>
            <person name="Yang X."/>
            <person name="Garuglieri E."/>
            <person name="Van Goethem M.W."/>
            <person name="Fusi M."/>
            <person name="Marasco R."/>
            <person name="Daffonchio D.G."/>
        </authorList>
    </citation>
    <scope>NUCLEOTIDE SEQUENCE [LARGE SCALE GENOMIC DNA]</scope>
    <source>
        <strain evidence="5">UG2-1</strain>
        <strain evidence="4">UG2-2</strain>
        <strain evidence="6">UG2_2</strain>
    </source>
</reference>
<dbReference type="KEGG" id="mcaa:R3L15_05450"/>
<feature type="domain" description="Luciferase-like" evidence="3">
    <location>
        <begin position="19"/>
        <end position="241"/>
    </location>
</feature>
<dbReference type="InterPro" id="IPR011251">
    <property type="entry name" value="Luciferase-like_dom"/>
</dbReference>
<dbReference type="NCBIfam" id="TIGR03558">
    <property type="entry name" value="oxido_grp_1"/>
    <property type="match status" value="1"/>
</dbReference>
<dbReference type="InterPro" id="IPR050766">
    <property type="entry name" value="Bact_Lucif_Oxidored"/>
</dbReference>
<dbReference type="RefSeq" id="WP_338733722.1">
    <property type="nucleotide sequence ID" value="NZ_CP136924.1"/>
</dbReference>
<dbReference type="InterPro" id="IPR019949">
    <property type="entry name" value="CmoO-like"/>
</dbReference>
<dbReference type="PANTHER" id="PTHR30137:SF6">
    <property type="entry name" value="LUCIFERASE-LIKE MONOOXYGENASE"/>
    <property type="match status" value="1"/>
</dbReference>
<evidence type="ECO:0000313" key="6">
    <source>
        <dbReference type="Proteomes" id="UP001368318"/>
    </source>
</evidence>
<evidence type="ECO:0000256" key="2">
    <source>
        <dbReference type="ARBA" id="ARBA00074555"/>
    </source>
</evidence>
<dbReference type="EMBL" id="CP136925">
    <property type="protein sequence ID" value="WXA14323.1"/>
    <property type="molecule type" value="Genomic_DNA"/>
</dbReference>
<evidence type="ECO:0000259" key="3">
    <source>
        <dbReference type="Pfam" id="PF00296"/>
    </source>
</evidence>